<dbReference type="KEGG" id="phu:Phum_PHUM621470"/>
<evidence type="ECO:0000256" key="1">
    <source>
        <dbReference type="SAM" id="MobiDB-lite"/>
    </source>
</evidence>
<reference evidence="2" key="2">
    <citation type="submission" date="2007-04" db="EMBL/GenBank/DDBJ databases">
        <title>The genome of the human body louse.</title>
        <authorList>
            <consortium name="The Human Body Louse Genome Consortium"/>
            <person name="Kirkness E."/>
            <person name="Walenz B."/>
            <person name="Hass B."/>
            <person name="Bruggner R."/>
            <person name="Strausberg R."/>
        </authorList>
    </citation>
    <scope>NUCLEOTIDE SEQUENCE</scope>
    <source>
        <strain evidence="2">USDA</strain>
    </source>
</reference>
<dbReference type="Proteomes" id="UP000009046">
    <property type="component" value="Unassembled WGS sequence"/>
</dbReference>
<reference evidence="2" key="1">
    <citation type="submission" date="2007-04" db="EMBL/GenBank/DDBJ databases">
        <title>Annotation of Pediculus humanus corporis strain USDA.</title>
        <authorList>
            <person name="Kirkness E."/>
            <person name="Hannick L."/>
            <person name="Hass B."/>
            <person name="Bruggner R."/>
            <person name="Lawson D."/>
            <person name="Bidwell S."/>
            <person name="Joardar V."/>
            <person name="Caler E."/>
            <person name="Walenz B."/>
            <person name="Inman J."/>
            <person name="Schobel S."/>
            <person name="Galinsky K."/>
            <person name="Amedeo P."/>
            <person name="Strausberg R."/>
        </authorList>
    </citation>
    <scope>NUCLEOTIDE SEQUENCE</scope>
    <source>
        <strain evidence="2">USDA</strain>
    </source>
</reference>
<dbReference type="AlphaFoldDB" id="E0W4I8"/>
<feature type="compositionally biased region" description="Polar residues" evidence="1">
    <location>
        <begin position="185"/>
        <end position="202"/>
    </location>
</feature>
<proteinExistence type="predicted"/>
<dbReference type="InParanoid" id="E0W4I8"/>
<protein>
    <submittedName>
        <fullName evidence="2 3">Uncharacterized protein</fullName>
    </submittedName>
</protein>
<reference evidence="3" key="3">
    <citation type="submission" date="2021-02" db="UniProtKB">
        <authorList>
            <consortium name="EnsemblMetazoa"/>
        </authorList>
    </citation>
    <scope>IDENTIFICATION</scope>
    <source>
        <strain evidence="3">USDA</strain>
    </source>
</reference>
<accession>E0W4I8</accession>
<feature type="region of interest" description="Disordered" evidence="1">
    <location>
        <begin position="179"/>
        <end position="214"/>
    </location>
</feature>
<sequence>MESVKILSEVKNFNFLNDPGTSINSESSVFDSGKPMTALLPSSLPVNAITPLQPATITANFVSYVDKDIKNNEIEKIIKGLPPSTKDSLSKVDNSDESNIKVNDSKLEPMIIYSCNLVDESSSSSEKEELGLITPDPTMPSAAIPVPAVSHAHVSPCSDDIDLGRRSLMHELEPIIEHKDEGTLSIESSTQIKNLTSPSSPEKSSDVEKNDNKI</sequence>
<feature type="compositionally biased region" description="Basic and acidic residues" evidence="1">
    <location>
        <begin position="203"/>
        <end position="214"/>
    </location>
</feature>
<keyword evidence="4" id="KW-1185">Reference proteome</keyword>
<dbReference type="OrthoDB" id="201595at2759"/>
<organism>
    <name type="scientific">Pediculus humanus subsp. corporis</name>
    <name type="common">Body louse</name>
    <dbReference type="NCBI Taxonomy" id="121224"/>
    <lineage>
        <taxon>Eukaryota</taxon>
        <taxon>Metazoa</taxon>
        <taxon>Ecdysozoa</taxon>
        <taxon>Arthropoda</taxon>
        <taxon>Hexapoda</taxon>
        <taxon>Insecta</taxon>
        <taxon>Pterygota</taxon>
        <taxon>Neoptera</taxon>
        <taxon>Paraneoptera</taxon>
        <taxon>Psocodea</taxon>
        <taxon>Troctomorpha</taxon>
        <taxon>Phthiraptera</taxon>
        <taxon>Anoplura</taxon>
        <taxon>Pediculidae</taxon>
        <taxon>Pediculus</taxon>
    </lineage>
</organism>
<dbReference type="EMBL" id="AAZO01008035">
    <property type="status" value="NOT_ANNOTATED_CDS"/>
    <property type="molecule type" value="Genomic_DNA"/>
</dbReference>
<evidence type="ECO:0000313" key="4">
    <source>
        <dbReference type="Proteomes" id="UP000009046"/>
    </source>
</evidence>
<gene>
    <name evidence="3" type="primary">8239950</name>
    <name evidence="2" type="ORF">Phum_PHUM621470</name>
</gene>
<dbReference type="RefSeq" id="XP_002433282.1">
    <property type="nucleotide sequence ID" value="XM_002433237.1"/>
</dbReference>
<dbReference type="VEuPathDB" id="VectorBase:PHUM621470"/>
<name>E0W4I8_PEDHC</name>
<dbReference type="GeneID" id="8239950"/>
<evidence type="ECO:0000313" key="3">
    <source>
        <dbReference type="EnsemblMetazoa" id="PHUM621470-PA"/>
    </source>
</evidence>
<dbReference type="EnsemblMetazoa" id="PHUM621470-RA">
    <property type="protein sequence ID" value="PHUM621470-PA"/>
    <property type="gene ID" value="PHUM621470"/>
</dbReference>
<dbReference type="CTD" id="8239950"/>
<dbReference type="EMBL" id="DS236363">
    <property type="protein sequence ID" value="EEB20544.1"/>
    <property type="molecule type" value="Genomic_DNA"/>
</dbReference>
<evidence type="ECO:0000313" key="2">
    <source>
        <dbReference type="EMBL" id="EEB20544.1"/>
    </source>
</evidence>
<dbReference type="HOGENOM" id="CLU_1290369_0_0_1"/>